<accession>A0A2W5YXC5</accession>
<evidence type="ECO:0000256" key="1">
    <source>
        <dbReference type="SAM" id="MobiDB-lite"/>
    </source>
</evidence>
<name>A0A2W5YXC5_9BACT</name>
<reference evidence="2 3" key="1">
    <citation type="journal article" date="2017" name="Nature">
        <title>Atmospheric trace gases support primary production in Antarctic desert surface soil.</title>
        <authorList>
            <person name="Ji M."/>
            <person name="Greening C."/>
            <person name="Vanwonterghem I."/>
            <person name="Carere C.R."/>
            <person name="Bay S.K."/>
            <person name="Steen J.A."/>
            <person name="Montgomery K."/>
            <person name="Lines T."/>
            <person name="Beardall J."/>
            <person name="van Dorst J."/>
            <person name="Snape I."/>
            <person name="Stott M.B."/>
            <person name="Hugenholtz P."/>
            <person name="Ferrari B.C."/>
        </authorList>
    </citation>
    <scope>NUCLEOTIDE SEQUENCE [LARGE SCALE GENOMIC DNA]</scope>
    <source>
        <strain evidence="2">RRmetagenome_bin12</strain>
    </source>
</reference>
<dbReference type="EMBL" id="QHBU01000297">
    <property type="protein sequence ID" value="PZR77522.1"/>
    <property type="molecule type" value="Genomic_DNA"/>
</dbReference>
<protein>
    <submittedName>
        <fullName evidence="2">Uncharacterized protein</fullName>
    </submittedName>
</protein>
<gene>
    <name evidence="2" type="ORF">DLM65_15510</name>
</gene>
<evidence type="ECO:0000313" key="3">
    <source>
        <dbReference type="Proteomes" id="UP000248724"/>
    </source>
</evidence>
<feature type="region of interest" description="Disordered" evidence="1">
    <location>
        <begin position="37"/>
        <end position="77"/>
    </location>
</feature>
<organism evidence="2 3">
    <name type="scientific">Candidatus Aeolococcus gillhamiae</name>
    <dbReference type="NCBI Taxonomy" id="3127015"/>
    <lineage>
        <taxon>Bacteria</taxon>
        <taxon>Bacillati</taxon>
        <taxon>Candidatus Dormiibacterota</taxon>
        <taxon>Candidatus Dormibacteria</taxon>
        <taxon>Candidatus Aeolococcales</taxon>
        <taxon>Candidatus Aeolococcaceae</taxon>
        <taxon>Candidatus Aeolococcus</taxon>
    </lineage>
</organism>
<feature type="compositionally biased region" description="Low complexity" evidence="1">
    <location>
        <begin position="39"/>
        <end position="59"/>
    </location>
</feature>
<comment type="caution">
    <text evidence="2">The sequence shown here is derived from an EMBL/GenBank/DDBJ whole genome shotgun (WGS) entry which is preliminary data.</text>
</comment>
<dbReference type="Proteomes" id="UP000248724">
    <property type="component" value="Unassembled WGS sequence"/>
</dbReference>
<dbReference type="AlphaFoldDB" id="A0A2W5YXC5"/>
<sequence length="123" mass="12357">MAGLAVVLLFTNRGDTGTPIWTGACTNSAGVTHTWTADSGSPGFVGPGSASASAAAPARSKTDDQATYRPPDPNAPALGAIADGVDPVDAARFFGTVFLPGNITAAQRAAAQDPATYGWHCSH</sequence>
<evidence type="ECO:0000313" key="2">
    <source>
        <dbReference type="EMBL" id="PZR77522.1"/>
    </source>
</evidence>
<proteinExistence type="predicted"/>